<proteinExistence type="predicted"/>
<comment type="caution">
    <text evidence="1">The sequence shown here is derived from an EMBL/GenBank/DDBJ whole genome shotgun (WGS) entry which is preliminary data.</text>
</comment>
<sequence>MIIRQLQQRIPPRAEHLREFYNRCRILADKPYKIGQIMRGRANGDLRHWIDEHPPEGFSRSAQSFIEILGNRLTLLARVDTKSFEADRPVGEYICAALMYT</sequence>
<evidence type="ECO:0000313" key="2">
    <source>
        <dbReference type="Proteomes" id="UP000688947"/>
    </source>
</evidence>
<evidence type="ECO:0000313" key="1">
    <source>
        <dbReference type="EMBL" id="KAG6947660.1"/>
    </source>
</evidence>
<accession>A0A8T1TRX3</accession>
<organism evidence="1 2">
    <name type="scientific">Phytophthora cactorum</name>
    <dbReference type="NCBI Taxonomy" id="29920"/>
    <lineage>
        <taxon>Eukaryota</taxon>
        <taxon>Sar</taxon>
        <taxon>Stramenopiles</taxon>
        <taxon>Oomycota</taxon>
        <taxon>Peronosporomycetes</taxon>
        <taxon>Peronosporales</taxon>
        <taxon>Peronosporaceae</taxon>
        <taxon>Phytophthora</taxon>
    </lineage>
</organism>
<name>A0A8T1TRX3_9STRA</name>
<dbReference type="AlphaFoldDB" id="A0A8T1TRX3"/>
<protein>
    <submittedName>
        <fullName evidence="1">Uncharacterized protein</fullName>
    </submittedName>
</protein>
<gene>
    <name evidence="1" type="ORF">JG687_00015960</name>
</gene>
<dbReference type="Proteomes" id="UP000688947">
    <property type="component" value="Unassembled WGS sequence"/>
</dbReference>
<dbReference type="EMBL" id="JAENGZ010001510">
    <property type="protein sequence ID" value="KAG6947660.1"/>
    <property type="molecule type" value="Genomic_DNA"/>
</dbReference>
<reference evidence="1" key="1">
    <citation type="submission" date="2021-01" db="EMBL/GenBank/DDBJ databases">
        <title>Phytophthora aleatoria, a newly-described species from Pinus radiata is distinct from Phytophthora cactorum isolates based on comparative genomics.</title>
        <authorList>
            <person name="Mcdougal R."/>
            <person name="Panda P."/>
            <person name="Williams N."/>
            <person name="Studholme D.J."/>
        </authorList>
    </citation>
    <scope>NUCLEOTIDE SEQUENCE</scope>
    <source>
        <strain evidence="1">NZFS 3830</strain>
    </source>
</reference>